<reference evidence="1 2" key="1">
    <citation type="submission" date="2020-06" db="EMBL/GenBank/DDBJ databases">
        <authorList>
            <person name="Li R."/>
            <person name="Bekaert M."/>
        </authorList>
    </citation>
    <scope>NUCLEOTIDE SEQUENCE [LARGE SCALE GENOMIC DNA]</scope>
    <source>
        <strain evidence="2">wild</strain>
    </source>
</reference>
<gene>
    <name evidence="1" type="ORF">MCOR_48939</name>
</gene>
<dbReference type="AlphaFoldDB" id="A0A6J8E8G6"/>
<dbReference type="SUPFAM" id="SSF52540">
    <property type="entry name" value="P-loop containing nucleoside triphosphate hydrolases"/>
    <property type="match status" value="1"/>
</dbReference>
<dbReference type="InterPro" id="IPR027417">
    <property type="entry name" value="P-loop_NTPase"/>
</dbReference>
<dbReference type="OrthoDB" id="416553at2759"/>
<dbReference type="Gene3D" id="3.40.50.300">
    <property type="entry name" value="P-loop containing nucleotide triphosphate hydrolases"/>
    <property type="match status" value="1"/>
</dbReference>
<evidence type="ECO:0008006" key="3">
    <source>
        <dbReference type="Google" id="ProtNLM"/>
    </source>
</evidence>
<protein>
    <recommendedName>
        <fullName evidence="3">G domain-containing protein</fullName>
    </recommendedName>
</protein>
<evidence type="ECO:0000313" key="2">
    <source>
        <dbReference type="Proteomes" id="UP000507470"/>
    </source>
</evidence>
<sequence length="163" mass="18664">MKADIQAWLRIHDIQFDDELPLPQLLAIAKACIQTPKYVIDKIVTERGHGNMNKNQNKWENAIDEDSCSAVFHVYDNQRHDPKYAEKIKLIHNCQEFVVSNTSVRSPLNIAVIGQPGAGKSSFLNTVFASFNTDSWLKNAPFSYFKQAGLQLHFTERFRRLVT</sequence>
<keyword evidence="2" id="KW-1185">Reference proteome</keyword>
<name>A0A6J8E8G6_MYTCO</name>
<evidence type="ECO:0000313" key="1">
    <source>
        <dbReference type="EMBL" id="CAC5416303.1"/>
    </source>
</evidence>
<organism evidence="1 2">
    <name type="scientific">Mytilus coruscus</name>
    <name type="common">Sea mussel</name>
    <dbReference type="NCBI Taxonomy" id="42192"/>
    <lineage>
        <taxon>Eukaryota</taxon>
        <taxon>Metazoa</taxon>
        <taxon>Spiralia</taxon>
        <taxon>Lophotrochozoa</taxon>
        <taxon>Mollusca</taxon>
        <taxon>Bivalvia</taxon>
        <taxon>Autobranchia</taxon>
        <taxon>Pteriomorphia</taxon>
        <taxon>Mytilida</taxon>
        <taxon>Mytiloidea</taxon>
        <taxon>Mytilidae</taxon>
        <taxon>Mytilinae</taxon>
        <taxon>Mytilus</taxon>
    </lineage>
</organism>
<dbReference type="Proteomes" id="UP000507470">
    <property type="component" value="Unassembled WGS sequence"/>
</dbReference>
<dbReference type="EMBL" id="CACVKT020008625">
    <property type="protein sequence ID" value="CAC5416303.1"/>
    <property type="molecule type" value="Genomic_DNA"/>
</dbReference>
<proteinExistence type="predicted"/>
<accession>A0A6J8E8G6</accession>